<name>A0ABR2V850_9PEZI</name>
<dbReference type="EMBL" id="JARVKF010000090">
    <property type="protein sequence ID" value="KAK9423057.1"/>
    <property type="molecule type" value="Genomic_DNA"/>
</dbReference>
<evidence type="ECO:0000313" key="1">
    <source>
        <dbReference type="EMBL" id="KAK9423057.1"/>
    </source>
</evidence>
<evidence type="ECO:0000313" key="2">
    <source>
        <dbReference type="Proteomes" id="UP001408356"/>
    </source>
</evidence>
<accession>A0ABR2V850</accession>
<organism evidence="1 2">
    <name type="scientific">Seiridium unicorne</name>
    <dbReference type="NCBI Taxonomy" id="138068"/>
    <lineage>
        <taxon>Eukaryota</taxon>
        <taxon>Fungi</taxon>
        <taxon>Dikarya</taxon>
        <taxon>Ascomycota</taxon>
        <taxon>Pezizomycotina</taxon>
        <taxon>Sordariomycetes</taxon>
        <taxon>Xylariomycetidae</taxon>
        <taxon>Amphisphaeriales</taxon>
        <taxon>Sporocadaceae</taxon>
        <taxon>Seiridium</taxon>
    </lineage>
</organism>
<dbReference type="Proteomes" id="UP001408356">
    <property type="component" value="Unassembled WGS sequence"/>
</dbReference>
<protein>
    <submittedName>
        <fullName evidence="1">Uncharacterized protein</fullName>
    </submittedName>
</protein>
<comment type="caution">
    <text evidence="1">The sequence shown here is derived from an EMBL/GenBank/DDBJ whole genome shotgun (WGS) entry which is preliminary data.</text>
</comment>
<gene>
    <name evidence="1" type="ORF">SUNI508_04351</name>
</gene>
<proteinExistence type="predicted"/>
<reference evidence="1 2" key="1">
    <citation type="journal article" date="2024" name="J. Plant Pathol.">
        <title>Sequence and assembly of the genome of Seiridium unicorne, isolate CBS 538.82, causal agent of cypress canker disease.</title>
        <authorList>
            <person name="Scali E."/>
            <person name="Rocca G.D."/>
            <person name="Danti R."/>
            <person name="Garbelotto M."/>
            <person name="Barberini S."/>
            <person name="Baroncelli R."/>
            <person name="Emiliani G."/>
        </authorList>
    </citation>
    <scope>NUCLEOTIDE SEQUENCE [LARGE SCALE GENOMIC DNA]</scope>
    <source>
        <strain evidence="1 2">BM-138-508</strain>
    </source>
</reference>
<keyword evidence="2" id="KW-1185">Reference proteome</keyword>
<sequence>MSVTPEQLKNLLVSYYASSWRSNGTTVTMQEMMSQTFRFDPNYSAEKDDGGGEIQSQPRELYLSIQNSDLYLRVRCDDSAPKDAELQAHYADLKAFILKNPDVVAAMFPLLDQDIERRGLIEGVDSKPLARLNMKEKLQLLARHQLQLAKISLPPESTKETKLKVCLLKITGPDKTEFEFHEASISGKQGEHEGFLAWLNSIATPKCAAITNYDAYDCMQSIWDPPSPASMQKYMSMPWPPETSSQDCTRWSYKKLMNKGKTGELTGDWRGLET</sequence>